<dbReference type="GO" id="GO:0005829">
    <property type="term" value="C:cytosol"/>
    <property type="evidence" value="ECO:0007669"/>
    <property type="project" value="TreeGrafter"/>
</dbReference>
<keyword evidence="2" id="KW-0479">Metal-binding</keyword>
<dbReference type="PANTHER" id="PTHR11271:SF6">
    <property type="entry name" value="GUANINE DEAMINASE"/>
    <property type="match status" value="1"/>
</dbReference>
<dbReference type="InterPro" id="IPR051607">
    <property type="entry name" value="Metallo-dep_hydrolases"/>
</dbReference>
<dbReference type="GO" id="GO:0046098">
    <property type="term" value="P:guanine metabolic process"/>
    <property type="evidence" value="ECO:0007669"/>
    <property type="project" value="TreeGrafter"/>
</dbReference>
<dbReference type="Gene3D" id="2.30.40.10">
    <property type="entry name" value="Urease, subunit C, domain 1"/>
    <property type="match status" value="1"/>
</dbReference>
<evidence type="ECO:0000256" key="3">
    <source>
        <dbReference type="ARBA" id="ARBA00022801"/>
    </source>
</evidence>
<evidence type="ECO:0000256" key="4">
    <source>
        <dbReference type="ARBA" id="ARBA00022833"/>
    </source>
</evidence>
<dbReference type="AlphaFoldDB" id="A0A9P5XLX2"/>
<dbReference type="Gene3D" id="3.20.20.140">
    <property type="entry name" value="Metal-dependent hydrolases"/>
    <property type="match status" value="1"/>
</dbReference>
<dbReference type="OrthoDB" id="194468at2759"/>
<dbReference type="Proteomes" id="UP000807342">
    <property type="component" value="Unassembled WGS sequence"/>
</dbReference>
<dbReference type="InterPro" id="IPR006680">
    <property type="entry name" value="Amidohydro-rel"/>
</dbReference>
<organism evidence="6 7">
    <name type="scientific">Macrolepiota fuliginosa MF-IS2</name>
    <dbReference type="NCBI Taxonomy" id="1400762"/>
    <lineage>
        <taxon>Eukaryota</taxon>
        <taxon>Fungi</taxon>
        <taxon>Dikarya</taxon>
        <taxon>Basidiomycota</taxon>
        <taxon>Agaricomycotina</taxon>
        <taxon>Agaricomycetes</taxon>
        <taxon>Agaricomycetidae</taxon>
        <taxon>Agaricales</taxon>
        <taxon>Agaricineae</taxon>
        <taxon>Agaricaceae</taxon>
        <taxon>Macrolepiota</taxon>
    </lineage>
</organism>
<evidence type="ECO:0000313" key="7">
    <source>
        <dbReference type="Proteomes" id="UP000807342"/>
    </source>
</evidence>
<dbReference type="GO" id="GO:0008270">
    <property type="term" value="F:zinc ion binding"/>
    <property type="evidence" value="ECO:0007669"/>
    <property type="project" value="TreeGrafter"/>
</dbReference>
<reference evidence="6" key="1">
    <citation type="submission" date="2020-11" db="EMBL/GenBank/DDBJ databases">
        <authorList>
            <consortium name="DOE Joint Genome Institute"/>
            <person name="Ahrendt S."/>
            <person name="Riley R."/>
            <person name="Andreopoulos W."/>
            <person name="Labutti K."/>
            <person name="Pangilinan J."/>
            <person name="Ruiz-Duenas F.J."/>
            <person name="Barrasa J.M."/>
            <person name="Sanchez-Garcia M."/>
            <person name="Camarero S."/>
            <person name="Miyauchi S."/>
            <person name="Serrano A."/>
            <person name="Linde D."/>
            <person name="Babiker R."/>
            <person name="Drula E."/>
            <person name="Ayuso-Fernandez I."/>
            <person name="Pacheco R."/>
            <person name="Padilla G."/>
            <person name="Ferreira P."/>
            <person name="Barriuso J."/>
            <person name="Kellner H."/>
            <person name="Castanera R."/>
            <person name="Alfaro M."/>
            <person name="Ramirez L."/>
            <person name="Pisabarro A.G."/>
            <person name="Kuo A."/>
            <person name="Tritt A."/>
            <person name="Lipzen A."/>
            <person name="He G."/>
            <person name="Yan M."/>
            <person name="Ng V."/>
            <person name="Cullen D."/>
            <person name="Martin F."/>
            <person name="Rosso M.-N."/>
            <person name="Henrissat B."/>
            <person name="Hibbett D."/>
            <person name="Martinez A.T."/>
            <person name="Grigoriev I.V."/>
        </authorList>
    </citation>
    <scope>NUCLEOTIDE SEQUENCE</scope>
    <source>
        <strain evidence="6">MF-IS2</strain>
    </source>
</reference>
<dbReference type="GO" id="GO:0008892">
    <property type="term" value="F:guanine deaminase activity"/>
    <property type="evidence" value="ECO:0007669"/>
    <property type="project" value="TreeGrafter"/>
</dbReference>
<proteinExistence type="predicted"/>
<feature type="domain" description="Amidohydrolase-related" evidence="5">
    <location>
        <begin position="65"/>
        <end position="462"/>
    </location>
</feature>
<keyword evidence="7" id="KW-1185">Reference proteome</keyword>
<dbReference type="InterPro" id="IPR011059">
    <property type="entry name" value="Metal-dep_hydrolase_composite"/>
</dbReference>
<dbReference type="Pfam" id="PF01979">
    <property type="entry name" value="Amidohydro_1"/>
    <property type="match status" value="1"/>
</dbReference>
<accession>A0A9P5XLX2</accession>
<comment type="cofactor">
    <cofactor evidence="1">
        <name>Zn(2+)</name>
        <dbReference type="ChEBI" id="CHEBI:29105"/>
    </cofactor>
</comment>
<evidence type="ECO:0000313" key="6">
    <source>
        <dbReference type="EMBL" id="KAF9451970.1"/>
    </source>
</evidence>
<comment type="caution">
    <text evidence="6">The sequence shown here is derived from an EMBL/GenBank/DDBJ whole genome shotgun (WGS) entry which is preliminary data.</text>
</comment>
<gene>
    <name evidence="6" type="ORF">P691DRAFT_723024</name>
</gene>
<evidence type="ECO:0000256" key="1">
    <source>
        <dbReference type="ARBA" id="ARBA00001947"/>
    </source>
</evidence>
<dbReference type="PANTHER" id="PTHR11271">
    <property type="entry name" value="GUANINE DEAMINASE"/>
    <property type="match status" value="1"/>
</dbReference>
<protein>
    <submittedName>
        <fullName evidence="6">Metallo-dependent hydrolase</fullName>
    </submittedName>
</protein>
<dbReference type="InterPro" id="IPR032466">
    <property type="entry name" value="Metal_Hydrolase"/>
</dbReference>
<evidence type="ECO:0000256" key="2">
    <source>
        <dbReference type="ARBA" id="ARBA00022723"/>
    </source>
</evidence>
<keyword evidence="3 6" id="KW-0378">Hydrolase</keyword>
<name>A0A9P5XLX2_9AGAR</name>
<dbReference type="SUPFAM" id="SSF51556">
    <property type="entry name" value="Metallo-dependent hydrolases"/>
    <property type="match status" value="1"/>
</dbReference>
<evidence type="ECO:0000259" key="5">
    <source>
        <dbReference type="Pfam" id="PF01979"/>
    </source>
</evidence>
<dbReference type="EMBL" id="MU151077">
    <property type="protein sequence ID" value="KAF9451970.1"/>
    <property type="molecule type" value="Genomic_DNA"/>
</dbReference>
<keyword evidence="4" id="KW-0862">Zinc</keyword>
<sequence length="464" mass="51706">MASYHHAYRGMFVHTLSLGSMQVFHDYRLAVVDQHGIIVYFDQANLPSLSAVSWTTETLIPEGSFILPTFCDLHLHAPQYLYQGNGLDLPLMQWLDTYALKAEEQLDSDHGLAKEIYKTLARRLLRNGTGAVLLFGTIKEDTNMILAEEMQNAGIRAFVGKLSMDISSRRTYVEPSAQASLDSAESFVSRCRALTQELAPHERRVEPVLTPRFVPTCSDELLHGLGELSEKENLKIQSHLAEAHDEVELVRKERGMEDIDVFEKHKLLTSRTIQAHCTFLSPPDLSRIHDHGTAIAHCPLSNVYFSAEPFRLREALDRNVKVGLGTDIAGGYSVDIMNAMRQAVAVSRMRQGKNLMSRIEQGQDGGEDERNLAIDWKESLYLATRGGSIALGLDSGVFEVGAPFDAQMIVLCDTESGEGVGALDFFSGSVPKLPLNVDMIEKWWCVGDDRNRRSVWVQGNQVVS</sequence>